<dbReference type="EMBL" id="JADGJQ010000032">
    <property type="protein sequence ID" value="KAJ3177616.1"/>
    <property type="molecule type" value="Genomic_DNA"/>
</dbReference>
<evidence type="ECO:0000313" key="2">
    <source>
        <dbReference type="EMBL" id="KAJ3177616.1"/>
    </source>
</evidence>
<protein>
    <submittedName>
        <fullName evidence="2">Uncharacterized protein</fullName>
    </submittedName>
</protein>
<accession>A0AAD5TIR5</accession>
<evidence type="ECO:0000256" key="1">
    <source>
        <dbReference type="SAM" id="Coils"/>
    </source>
</evidence>
<keyword evidence="1" id="KW-0175">Coiled coil</keyword>
<reference evidence="2" key="1">
    <citation type="submission" date="2020-05" db="EMBL/GenBank/DDBJ databases">
        <title>Phylogenomic resolution of chytrid fungi.</title>
        <authorList>
            <person name="Stajich J.E."/>
            <person name="Amses K."/>
            <person name="Simmons R."/>
            <person name="Seto K."/>
            <person name="Myers J."/>
            <person name="Bonds A."/>
            <person name="Quandt C.A."/>
            <person name="Barry K."/>
            <person name="Liu P."/>
            <person name="Grigoriev I."/>
            <person name="Longcore J.E."/>
            <person name="James T.Y."/>
        </authorList>
    </citation>
    <scope>NUCLEOTIDE SEQUENCE</scope>
    <source>
        <strain evidence="2">JEL0379</strain>
    </source>
</reference>
<gene>
    <name evidence="2" type="ORF">HDU87_004369</name>
</gene>
<evidence type="ECO:0000313" key="3">
    <source>
        <dbReference type="Proteomes" id="UP001212152"/>
    </source>
</evidence>
<comment type="caution">
    <text evidence="2">The sequence shown here is derived from an EMBL/GenBank/DDBJ whole genome shotgun (WGS) entry which is preliminary data.</text>
</comment>
<feature type="coiled-coil region" evidence="1">
    <location>
        <begin position="205"/>
        <end position="232"/>
    </location>
</feature>
<keyword evidence="3" id="KW-1185">Reference proteome</keyword>
<proteinExistence type="predicted"/>
<sequence length="239" mass="26160">MPVVGYAISKLGSLPGTRRCGTLLSESRRGYAGDGAQELYGWVADLCAPSLQTVTTVGKSLSLFTVKIPGIYFLLVGKLGDVKTSMGLANAEPDNWLVVNAGKAVDLNGRLPDHRREFGNYQGSTLTIKGLMITERSELPTAENTIHPWLHGAGEKVEPEARRQLKDGSTKDVHNWSEIFVLPANKLTKAVQFMAAQQAHYCKGSQDLRDHINNLQAALKDKDNKFEKMQEVALALAKK</sequence>
<name>A0AAD5TIR5_9FUNG</name>
<organism evidence="2 3">
    <name type="scientific">Geranomyces variabilis</name>
    <dbReference type="NCBI Taxonomy" id="109894"/>
    <lineage>
        <taxon>Eukaryota</taxon>
        <taxon>Fungi</taxon>
        <taxon>Fungi incertae sedis</taxon>
        <taxon>Chytridiomycota</taxon>
        <taxon>Chytridiomycota incertae sedis</taxon>
        <taxon>Chytridiomycetes</taxon>
        <taxon>Spizellomycetales</taxon>
        <taxon>Powellomycetaceae</taxon>
        <taxon>Geranomyces</taxon>
    </lineage>
</organism>
<dbReference type="Proteomes" id="UP001212152">
    <property type="component" value="Unassembled WGS sequence"/>
</dbReference>
<dbReference type="AlphaFoldDB" id="A0AAD5TIR5"/>